<name>A0A1W1Z3D0_9HYPH</name>
<dbReference type="Gene3D" id="3.30.1580.10">
    <property type="entry name" value="Head-to-tail joining protein W"/>
    <property type="match status" value="1"/>
</dbReference>
<protein>
    <submittedName>
        <fullName evidence="1">GpW protein</fullName>
    </submittedName>
</protein>
<evidence type="ECO:0000313" key="1">
    <source>
        <dbReference type="EMBL" id="SMC42919.1"/>
    </source>
</evidence>
<dbReference type="RefSeq" id="WP_084408589.1">
    <property type="nucleotide sequence ID" value="NZ_FWXR01000002.1"/>
</dbReference>
<dbReference type="Proteomes" id="UP000192656">
    <property type="component" value="Unassembled WGS sequence"/>
</dbReference>
<reference evidence="1 2" key="1">
    <citation type="submission" date="2017-04" db="EMBL/GenBank/DDBJ databases">
        <authorList>
            <person name="Afonso C.L."/>
            <person name="Miller P.J."/>
            <person name="Scott M.A."/>
            <person name="Spackman E."/>
            <person name="Goraichik I."/>
            <person name="Dimitrov K.M."/>
            <person name="Suarez D.L."/>
            <person name="Swayne D.E."/>
        </authorList>
    </citation>
    <scope>NUCLEOTIDE SEQUENCE [LARGE SCALE GENOMIC DNA]</scope>
    <source>
        <strain evidence="1 2">CGMCC 1.10972</strain>
    </source>
</reference>
<keyword evidence="2" id="KW-1185">Reference proteome</keyword>
<dbReference type="GO" id="GO:0019058">
    <property type="term" value="P:viral life cycle"/>
    <property type="evidence" value="ECO:0007669"/>
    <property type="project" value="InterPro"/>
</dbReference>
<dbReference type="InterPro" id="IPR036626">
    <property type="entry name" value="GpW_sf"/>
</dbReference>
<proteinExistence type="predicted"/>
<sequence>MADDIDPCAEAVRLRQKLSEIATGEAVSSSRFGNDEAKFAKADVTELKKLIAHYERECAISKGETPKRTRYAMAARMRPH</sequence>
<dbReference type="EMBL" id="FWXR01000002">
    <property type="protein sequence ID" value="SMC42919.1"/>
    <property type="molecule type" value="Genomic_DNA"/>
</dbReference>
<dbReference type="AlphaFoldDB" id="A0A1W1Z3D0"/>
<organism evidence="1 2">
    <name type="scientific">Fulvimarina manganoxydans</name>
    <dbReference type="NCBI Taxonomy" id="937218"/>
    <lineage>
        <taxon>Bacteria</taxon>
        <taxon>Pseudomonadati</taxon>
        <taxon>Pseudomonadota</taxon>
        <taxon>Alphaproteobacteria</taxon>
        <taxon>Hyphomicrobiales</taxon>
        <taxon>Aurantimonadaceae</taxon>
        <taxon>Fulvimarina</taxon>
    </lineage>
</organism>
<evidence type="ECO:0000313" key="2">
    <source>
        <dbReference type="Proteomes" id="UP000192656"/>
    </source>
</evidence>
<dbReference type="OrthoDB" id="7874217at2"/>
<accession>A0A1W1Z3D0</accession>
<gene>
    <name evidence="1" type="ORF">SAMN06297251_102127</name>
</gene>
<dbReference type="STRING" id="937218.SAMN06297251_102127"/>